<dbReference type="AlphaFoldDB" id="A0A517QL11"/>
<dbReference type="Pfam" id="PF13481">
    <property type="entry name" value="AAA_25"/>
    <property type="match status" value="1"/>
</dbReference>
<name>A0A517QL11_9PLAN</name>
<dbReference type="Pfam" id="PF09250">
    <property type="entry name" value="Prim-Pol"/>
    <property type="match status" value="1"/>
</dbReference>
<sequence length="753" mass="83791">MTSELNPYQSQALEYLKAGFSIIPVGENKVPKRAWKKRTKQLPTDAEVIEDFRQPAGIGIVAGKVSGNLEVIDIDIEDMAEADAYRDSLLSNSVNACEKLGIDCSGLSGISVNRTPRNGLHLFYRCFEPVSGSQKLARHNGKRVDSTGEYDNTPGYHIETRGEGGYCLSPGSADFSHPLGASKYRHIAGPKLIDLKPSISPELRDVLLCEAKFLGIDGDGFDDAQSMQAAMSAKQDQQPAEAERTSVTLGPVRNTNVSNNILMTWAEILEPHGFTQAETVDGVTYWKRPGSKNKHSASTNYQGTDLFYPWSPNCHPALEANRGYNKLATYTALVFGDHSSEAFRLAAQQLRSDGKLANGQLDHIDISEALRCNEQPAIDFFEFESFSEFMSKEEETEYLCEEIIAKGQSCVIAGPQKSLKTGIGGLDLGYALATGGYFLDVFPCPRPVRVGIMTGESNRPKIQRVMRTKSQSPLTSPRCEPMLHITRKLPDFSQEQQLRHLENSISLHGLEVVIVDPVYLCLGSYADSTSNVSAMGNLLRSIDEITQPVGCTPIILHHTNRKHEPHKPLTLRDISGAGFAEWARQWILLCPRSDFDPATYQHSLWMVAGGSAGHAGKYAVDVCEKGEDGEWAWIAEVRSEGEEKAAYKERKEQRKEDAEKAKSEEFVRNLKMAIVSREDGSTINDIKRYFKENGFPLRSRINRERLDDFVEFGFVKKKRAKRGNNQNVDAYFPADEWAEPTEQPSEQESKSCQ</sequence>
<dbReference type="Proteomes" id="UP000315724">
    <property type="component" value="Chromosome"/>
</dbReference>
<dbReference type="SUPFAM" id="SSF56747">
    <property type="entry name" value="Prim-pol domain"/>
    <property type="match status" value="1"/>
</dbReference>
<proteinExistence type="predicted"/>
<feature type="region of interest" description="Disordered" evidence="1">
    <location>
        <begin position="733"/>
        <end position="753"/>
    </location>
</feature>
<dbReference type="KEGG" id="tpol:Mal48_15610"/>
<keyword evidence="4" id="KW-1185">Reference proteome</keyword>
<accession>A0A517QL11</accession>
<dbReference type="EMBL" id="CP036267">
    <property type="protein sequence ID" value="QDT32318.1"/>
    <property type="molecule type" value="Genomic_DNA"/>
</dbReference>
<gene>
    <name evidence="3" type="ORF">Mal48_15610</name>
</gene>
<evidence type="ECO:0000259" key="2">
    <source>
        <dbReference type="SMART" id="SM00943"/>
    </source>
</evidence>
<feature type="compositionally biased region" description="Polar residues" evidence="1">
    <location>
        <begin position="742"/>
        <end position="753"/>
    </location>
</feature>
<dbReference type="RefSeq" id="WP_145197493.1">
    <property type="nucleotide sequence ID" value="NZ_CP036267.1"/>
</dbReference>
<protein>
    <recommendedName>
        <fullName evidence="2">DNA primase/polymerase bifunctional N-terminal domain-containing protein</fullName>
    </recommendedName>
</protein>
<dbReference type="OrthoDB" id="287530at2"/>
<dbReference type="InterPro" id="IPR027417">
    <property type="entry name" value="P-loop_NTPase"/>
</dbReference>
<evidence type="ECO:0000256" key="1">
    <source>
        <dbReference type="SAM" id="MobiDB-lite"/>
    </source>
</evidence>
<evidence type="ECO:0000313" key="3">
    <source>
        <dbReference type="EMBL" id="QDT32318.1"/>
    </source>
</evidence>
<dbReference type="Gene3D" id="3.30.720.160">
    <property type="entry name" value="Bifunctional DNA primase/polymerase, N-terminal"/>
    <property type="match status" value="1"/>
</dbReference>
<dbReference type="SUPFAM" id="SSF52540">
    <property type="entry name" value="P-loop containing nucleoside triphosphate hydrolases"/>
    <property type="match status" value="1"/>
</dbReference>
<dbReference type="Gene3D" id="3.40.50.300">
    <property type="entry name" value="P-loop containing nucleotide triphosphate hydrolases"/>
    <property type="match status" value="1"/>
</dbReference>
<dbReference type="SMART" id="SM00943">
    <property type="entry name" value="Prim-Pol"/>
    <property type="match status" value="1"/>
</dbReference>
<reference evidence="3 4" key="1">
    <citation type="submission" date="2019-02" db="EMBL/GenBank/DDBJ databases">
        <title>Deep-cultivation of Planctomycetes and their phenomic and genomic characterization uncovers novel biology.</title>
        <authorList>
            <person name="Wiegand S."/>
            <person name="Jogler M."/>
            <person name="Boedeker C."/>
            <person name="Pinto D."/>
            <person name="Vollmers J."/>
            <person name="Rivas-Marin E."/>
            <person name="Kohn T."/>
            <person name="Peeters S.H."/>
            <person name="Heuer A."/>
            <person name="Rast P."/>
            <person name="Oberbeckmann S."/>
            <person name="Bunk B."/>
            <person name="Jeske O."/>
            <person name="Meyerdierks A."/>
            <person name="Storesund J.E."/>
            <person name="Kallscheuer N."/>
            <person name="Luecker S."/>
            <person name="Lage O.M."/>
            <person name="Pohl T."/>
            <person name="Merkel B.J."/>
            <person name="Hornburger P."/>
            <person name="Mueller R.-W."/>
            <person name="Bruemmer F."/>
            <person name="Labrenz M."/>
            <person name="Spormann A.M."/>
            <person name="Op den Camp H."/>
            <person name="Overmann J."/>
            <person name="Amann R."/>
            <person name="Jetten M.S.M."/>
            <person name="Mascher T."/>
            <person name="Medema M.H."/>
            <person name="Devos D.P."/>
            <person name="Kaster A.-K."/>
            <person name="Ovreas L."/>
            <person name="Rohde M."/>
            <person name="Galperin M.Y."/>
            <person name="Jogler C."/>
        </authorList>
    </citation>
    <scope>NUCLEOTIDE SEQUENCE [LARGE SCALE GENOMIC DNA]</scope>
    <source>
        <strain evidence="3 4">Mal48</strain>
    </source>
</reference>
<dbReference type="InterPro" id="IPR015330">
    <property type="entry name" value="DNA_primase/pol_bifunc_N"/>
</dbReference>
<organism evidence="3 4">
    <name type="scientific">Thalassoglobus polymorphus</name>
    <dbReference type="NCBI Taxonomy" id="2527994"/>
    <lineage>
        <taxon>Bacteria</taxon>
        <taxon>Pseudomonadati</taxon>
        <taxon>Planctomycetota</taxon>
        <taxon>Planctomycetia</taxon>
        <taxon>Planctomycetales</taxon>
        <taxon>Planctomycetaceae</taxon>
        <taxon>Thalassoglobus</taxon>
    </lineage>
</organism>
<feature type="domain" description="DNA primase/polymerase bifunctional N-terminal" evidence="2">
    <location>
        <begin position="12"/>
        <end position="195"/>
    </location>
</feature>
<evidence type="ECO:0000313" key="4">
    <source>
        <dbReference type="Proteomes" id="UP000315724"/>
    </source>
</evidence>